<accession>A0AC35U520</accession>
<sequence length="344" mass="39267">MQFGQFFSHDITGNNFDNFCACNSVHENLVSVSLARDDPKTPQLLLPCIPITRSIPIYERDGVPREQMNRHTSHIDTSMMHGSTDPDMKRLKNGHLLKTQLVNGREFPPLSIADQFDGMSTGESNINSLLPSYTGYRQDVDSSNSNKFAATAFRLHRMISAFFETRRIEKQVTEKLFDATADLASVNIVRGRDHGLRSYNEFRRMCQLALITNFREWNEGSNETVKSKVAELHKNPENIDLYLGGITEETLIGSMVGPTFACTISEQFKRLHDSDRFYFENKETFKTRQTRSIQDMSLASIICMTGDNYGRIPRNAFKTDKSENAVSCDDISKLDYELWRSIKV</sequence>
<dbReference type="Proteomes" id="UP000095286">
    <property type="component" value="Unplaced"/>
</dbReference>
<reference evidence="2" key="1">
    <citation type="submission" date="2016-11" db="UniProtKB">
        <authorList>
            <consortium name="WormBaseParasite"/>
        </authorList>
    </citation>
    <scope>IDENTIFICATION</scope>
    <source>
        <strain evidence="2">KR3021</strain>
    </source>
</reference>
<proteinExistence type="predicted"/>
<name>A0AC35U520_9BILA</name>
<dbReference type="WBParaSite" id="RSKR_0000738500.1">
    <property type="protein sequence ID" value="RSKR_0000738500.1"/>
    <property type="gene ID" value="RSKR_0000738500"/>
</dbReference>
<organism evidence="1 2">
    <name type="scientific">Rhabditophanes sp. KR3021</name>
    <dbReference type="NCBI Taxonomy" id="114890"/>
    <lineage>
        <taxon>Eukaryota</taxon>
        <taxon>Metazoa</taxon>
        <taxon>Ecdysozoa</taxon>
        <taxon>Nematoda</taxon>
        <taxon>Chromadorea</taxon>
        <taxon>Rhabditida</taxon>
        <taxon>Tylenchina</taxon>
        <taxon>Panagrolaimomorpha</taxon>
        <taxon>Strongyloidoidea</taxon>
        <taxon>Alloionematidae</taxon>
        <taxon>Rhabditophanes</taxon>
    </lineage>
</organism>
<protein>
    <submittedName>
        <fullName evidence="2">Peroxidase</fullName>
    </submittedName>
</protein>
<evidence type="ECO:0000313" key="2">
    <source>
        <dbReference type="WBParaSite" id="RSKR_0000738500.1"/>
    </source>
</evidence>
<evidence type="ECO:0000313" key="1">
    <source>
        <dbReference type="Proteomes" id="UP000095286"/>
    </source>
</evidence>